<feature type="transmembrane region" description="Helical" evidence="1">
    <location>
        <begin position="72"/>
        <end position="92"/>
    </location>
</feature>
<sequence length="520" mass="60232">MWHTFDYKDSNILVATKAWSDFGANIPLIRSFSKGNNFPPEYPLFPGEPIRYHFLFYLLVGMIEKMGTPISWALNVPSVLGFWGLIVGIYFLTKLVFKSRTVSFLAVIFFLFNGSFSFLEFFKIHPLSLQTISEIISNTTFPSFGPYDGKIVSAFWNLNIYTNQRHLAIGYLIIVLFLFVLLKSMKKTQPISLFQTLFWGIILGLTPIFHKVVFFAAYIILFFLFLSFSKLRKTIVKILIISTILAIPQIIYYGSGSTGNFSFRTGYLVPPPLTAINFFLYWFKNLGLSFFLIPLGFVVSDKNAKKILLAIFPLFIIGNLFQFSPEIAANHKFFNLFLIFGNMYSAYFIILLWQKNLLGKLITPFLIFFMVLSGIIDLFPIKNDFMLTISDAPNNQDVEWILKNTPPDSIFLNSSYLYHPASLAGRKIFIGWPYFTWGIGYDADKRGRIFRQIYESKNKTQTCFLLRQNHINYFTVENTNNDINLPNIDVNYFKQNFDASYSNPQRLFLIYNVELNCQYE</sequence>
<feature type="transmembrane region" description="Helical" evidence="1">
    <location>
        <begin position="336"/>
        <end position="354"/>
    </location>
</feature>
<comment type="caution">
    <text evidence="2">The sequence shown here is derived from an EMBL/GenBank/DDBJ whole genome shotgun (WGS) entry which is preliminary data.</text>
</comment>
<evidence type="ECO:0000256" key="1">
    <source>
        <dbReference type="SAM" id="Phobius"/>
    </source>
</evidence>
<keyword evidence="1" id="KW-0472">Membrane</keyword>
<protein>
    <recommendedName>
        <fullName evidence="4">Glycosyltransferase RgtA/B/C/D-like domain-containing protein</fullName>
    </recommendedName>
</protein>
<feature type="transmembrane region" description="Helical" evidence="1">
    <location>
        <begin position="307"/>
        <end position="324"/>
    </location>
</feature>
<feature type="transmembrane region" description="Helical" evidence="1">
    <location>
        <begin position="167"/>
        <end position="185"/>
    </location>
</feature>
<feature type="transmembrane region" description="Helical" evidence="1">
    <location>
        <begin position="197"/>
        <end position="226"/>
    </location>
</feature>
<organism evidence="2 3">
    <name type="scientific">Candidatus Shapirobacteria bacterium CG08_land_8_20_14_0_20_39_18</name>
    <dbReference type="NCBI Taxonomy" id="1974883"/>
    <lineage>
        <taxon>Bacteria</taxon>
        <taxon>Candidatus Shapironibacteriota</taxon>
    </lineage>
</organism>
<evidence type="ECO:0000313" key="2">
    <source>
        <dbReference type="EMBL" id="PIU03386.1"/>
    </source>
</evidence>
<gene>
    <name evidence="2" type="ORF">COT44_03000</name>
</gene>
<keyword evidence="1" id="KW-0812">Transmembrane</keyword>
<feature type="transmembrane region" description="Helical" evidence="1">
    <location>
        <begin position="275"/>
        <end position="300"/>
    </location>
</feature>
<reference evidence="3" key="1">
    <citation type="submission" date="2017-09" db="EMBL/GenBank/DDBJ databases">
        <title>Depth-based differentiation of microbial function through sediment-hosted aquifers and enrichment of novel symbionts in the deep terrestrial subsurface.</title>
        <authorList>
            <person name="Probst A.J."/>
            <person name="Ladd B."/>
            <person name="Jarett J.K."/>
            <person name="Geller-Mcgrath D.E."/>
            <person name="Sieber C.M.K."/>
            <person name="Emerson J.B."/>
            <person name="Anantharaman K."/>
            <person name="Thomas B.C."/>
            <person name="Malmstrom R."/>
            <person name="Stieglmeier M."/>
            <person name="Klingl A."/>
            <person name="Woyke T."/>
            <person name="Ryan C.M."/>
            <person name="Banfield J.F."/>
        </authorList>
    </citation>
    <scope>NUCLEOTIDE SEQUENCE [LARGE SCALE GENOMIC DNA]</scope>
</reference>
<dbReference type="Proteomes" id="UP000228996">
    <property type="component" value="Unassembled WGS sequence"/>
</dbReference>
<keyword evidence="1" id="KW-1133">Transmembrane helix</keyword>
<evidence type="ECO:0008006" key="4">
    <source>
        <dbReference type="Google" id="ProtNLM"/>
    </source>
</evidence>
<dbReference type="AlphaFoldDB" id="A0A2M6XCM6"/>
<feature type="transmembrane region" description="Helical" evidence="1">
    <location>
        <begin position="238"/>
        <end position="255"/>
    </location>
</feature>
<evidence type="ECO:0000313" key="3">
    <source>
        <dbReference type="Proteomes" id="UP000228996"/>
    </source>
</evidence>
<proteinExistence type="predicted"/>
<accession>A0A2M6XCM6</accession>
<dbReference type="EMBL" id="PEYO01000017">
    <property type="protein sequence ID" value="PIU03386.1"/>
    <property type="molecule type" value="Genomic_DNA"/>
</dbReference>
<feature type="transmembrane region" description="Helical" evidence="1">
    <location>
        <begin position="361"/>
        <end position="381"/>
    </location>
</feature>
<name>A0A2M6XCM6_9BACT</name>
<feature type="transmembrane region" description="Helical" evidence="1">
    <location>
        <begin position="104"/>
        <end position="122"/>
    </location>
</feature>